<gene>
    <name evidence="6" type="primary">lptE</name>
    <name evidence="9" type="ORF">SAMN04489800_1441</name>
</gene>
<dbReference type="HAMAP" id="MF_01186">
    <property type="entry name" value="LPS_assembly_LptE"/>
    <property type="match status" value="1"/>
</dbReference>
<dbReference type="PANTHER" id="PTHR38098:SF1">
    <property type="entry name" value="LPS-ASSEMBLY LIPOPROTEIN LPTE"/>
    <property type="match status" value="1"/>
</dbReference>
<dbReference type="EMBL" id="FNUD01000002">
    <property type="protein sequence ID" value="SEE61209.1"/>
    <property type="molecule type" value="Genomic_DNA"/>
</dbReference>
<evidence type="ECO:0000313" key="10">
    <source>
        <dbReference type="Proteomes" id="UP000183613"/>
    </source>
</evidence>
<feature type="chain" id="PRO_5009777170" description="LPS-assembly lipoprotein LptE" evidence="8">
    <location>
        <begin position="20"/>
        <end position="201"/>
    </location>
</feature>
<dbReference type="RefSeq" id="WP_048359364.1">
    <property type="nucleotide sequence ID" value="NZ_FNUD01000002.1"/>
</dbReference>
<evidence type="ECO:0000256" key="4">
    <source>
        <dbReference type="ARBA" id="ARBA00023237"/>
    </source>
</evidence>
<keyword evidence="4 6" id="KW-0998">Cell outer membrane</keyword>
<protein>
    <recommendedName>
        <fullName evidence="6">LPS-assembly lipoprotein LptE</fullName>
    </recommendedName>
</protein>
<dbReference type="Proteomes" id="UP000183613">
    <property type="component" value="Unassembled WGS sequence"/>
</dbReference>
<feature type="signal peptide" evidence="8">
    <location>
        <begin position="1"/>
        <end position="19"/>
    </location>
</feature>
<dbReference type="AlphaFoldDB" id="A0A0J6GB38"/>
<dbReference type="GO" id="GO:0001530">
    <property type="term" value="F:lipopolysaccharide binding"/>
    <property type="evidence" value="ECO:0007669"/>
    <property type="project" value="TreeGrafter"/>
</dbReference>
<comment type="subunit">
    <text evidence="6">Component of the lipopolysaccharide transport and assembly complex. Interacts with LptD.</text>
</comment>
<dbReference type="GO" id="GO:0009279">
    <property type="term" value="C:cell outer membrane"/>
    <property type="evidence" value="ECO:0007669"/>
    <property type="project" value="UniProtKB-SubCell"/>
</dbReference>
<comment type="caution">
    <text evidence="9">The sequence shown here is derived from an EMBL/GenBank/DDBJ whole genome shotgun (WGS) entry which is preliminary data.</text>
</comment>
<dbReference type="OrthoDB" id="5612114at2"/>
<dbReference type="PATRIC" id="fig|882211.3.peg.1613"/>
<evidence type="ECO:0000256" key="3">
    <source>
        <dbReference type="ARBA" id="ARBA00023139"/>
    </source>
</evidence>
<dbReference type="PANTHER" id="PTHR38098">
    <property type="entry name" value="LPS-ASSEMBLY LIPOPROTEIN LPTE"/>
    <property type="match status" value="1"/>
</dbReference>
<reference evidence="9" key="1">
    <citation type="submission" date="2016-10" db="EMBL/GenBank/DDBJ databases">
        <authorList>
            <person name="Varghese N."/>
            <person name="Submissions S."/>
        </authorList>
    </citation>
    <scope>NUCLEOTIDE SEQUENCE [LARGE SCALE GENOMIC DNA]</scope>
    <source>
        <strain evidence="9">LMG 25555</strain>
    </source>
</reference>
<dbReference type="Gene3D" id="3.30.160.150">
    <property type="entry name" value="Lipoprotein like domain"/>
    <property type="match status" value="1"/>
</dbReference>
<dbReference type="Pfam" id="PF04390">
    <property type="entry name" value="LptE"/>
    <property type="match status" value="1"/>
</dbReference>
<feature type="compositionally biased region" description="Basic and acidic residues" evidence="7">
    <location>
        <begin position="176"/>
        <end position="188"/>
    </location>
</feature>
<sequence>MIKRNLLVMGLAVLLSACGFQLRGTGTNQLTITELDVSARNAYGDTVRELRQVLESSGVKLTANAPYKLILTNEKETQRSASYSGNGGTAEYELTNVLNYEVVGHNNLTLLSNKVEAHKVYLQDASNIAGSGQEAVMIRKEMRRDLIQQMVLRLEQLTPAQLEKLQQVADAKAKAEADAIEAARKAQEETPQQSPLELQNQ</sequence>
<evidence type="ECO:0000313" key="9">
    <source>
        <dbReference type="EMBL" id="SEE61209.1"/>
    </source>
</evidence>
<name>A0A0J6GB38_PSEDM</name>
<keyword evidence="10" id="KW-1185">Reference proteome</keyword>
<keyword evidence="3 6" id="KW-0564">Palmitate</keyword>
<organism evidence="9 10">
    <name type="scientific">Pseudomonas deceptionensis</name>
    <dbReference type="NCBI Taxonomy" id="882211"/>
    <lineage>
        <taxon>Bacteria</taxon>
        <taxon>Pseudomonadati</taxon>
        <taxon>Pseudomonadota</taxon>
        <taxon>Gammaproteobacteria</taxon>
        <taxon>Pseudomonadales</taxon>
        <taxon>Pseudomonadaceae</taxon>
        <taxon>Pseudomonas</taxon>
    </lineage>
</organism>
<evidence type="ECO:0000256" key="7">
    <source>
        <dbReference type="SAM" id="MobiDB-lite"/>
    </source>
</evidence>
<dbReference type="GO" id="GO:0015920">
    <property type="term" value="P:lipopolysaccharide transport"/>
    <property type="evidence" value="ECO:0007669"/>
    <property type="project" value="TreeGrafter"/>
</dbReference>
<accession>A0A0J6GB38</accession>
<dbReference type="GO" id="GO:0043165">
    <property type="term" value="P:Gram-negative-bacterium-type cell outer membrane assembly"/>
    <property type="evidence" value="ECO:0007669"/>
    <property type="project" value="UniProtKB-UniRule"/>
</dbReference>
<evidence type="ECO:0000256" key="8">
    <source>
        <dbReference type="SAM" id="SignalP"/>
    </source>
</evidence>
<evidence type="ECO:0000256" key="1">
    <source>
        <dbReference type="ARBA" id="ARBA00022729"/>
    </source>
</evidence>
<feature type="compositionally biased region" description="Polar residues" evidence="7">
    <location>
        <begin position="189"/>
        <end position="201"/>
    </location>
</feature>
<comment type="similarity">
    <text evidence="6">Belongs to the LptE lipoprotein family.</text>
</comment>
<dbReference type="PROSITE" id="PS51257">
    <property type="entry name" value="PROKAR_LIPOPROTEIN"/>
    <property type="match status" value="1"/>
</dbReference>
<keyword evidence="5 6" id="KW-0449">Lipoprotein</keyword>
<keyword evidence="2 6" id="KW-0472">Membrane</keyword>
<dbReference type="InterPro" id="IPR007485">
    <property type="entry name" value="LPS_assembly_LptE"/>
</dbReference>
<evidence type="ECO:0000256" key="2">
    <source>
        <dbReference type="ARBA" id="ARBA00023136"/>
    </source>
</evidence>
<proteinExistence type="inferred from homology"/>
<comment type="function">
    <text evidence="6">Together with LptD, is involved in the assembly of lipopolysaccharide (LPS) at the surface of the outer membrane. Required for the proper assembly of LptD. Binds LPS and may serve as the LPS recognition site at the outer membrane.</text>
</comment>
<evidence type="ECO:0000256" key="5">
    <source>
        <dbReference type="ARBA" id="ARBA00023288"/>
    </source>
</evidence>
<comment type="subcellular location">
    <subcellularLocation>
        <location evidence="6">Cell outer membrane</location>
        <topology evidence="6">Lipid-anchor</topology>
    </subcellularLocation>
</comment>
<dbReference type="GO" id="GO:1990351">
    <property type="term" value="C:transporter complex"/>
    <property type="evidence" value="ECO:0007669"/>
    <property type="project" value="TreeGrafter"/>
</dbReference>
<keyword evidence="1 6" id="KW-0732">Signal</keyword>
<feature type="region of interest" description="Disordered" evidence="7">
    <location>
        <begin position="176"/>
        <end position="201"/>
    </location>
</feature>
<evidence type="ECO:0000256" key="6">
    <source>
        <dbReference type="HAMAP-Rule" id="MF_01186"/>
    </source>
</evidence>